<name>A0A4U7N0X2_9RHOB</name>
<protein>
    <submittedName>
        <fullName evidence="2">DUF541 domain-containing protein</fullName>
    </submittedName>
</protein>
<feature type="signal peptide" evidence="1">
    <location>
        <begin position="1"/>
        <end position="20"/>
    </location>
</feature>
<gene>
    <name evidence="2" type="ORF">FAP39_11765</name>
</gene>
<dbReference type="PANTHER" id="PTHR34387:SF1">
    <property type="entry name" value="PERIPLASMIC IMMUNOGENIC PROTEIN"/>
    <property type="match status" value="1"/>
</dbReference>
<evidence type="ECO:0000256" key="1">
    <source>
        <dbReference type="SAM" id="SignalP"/>
    </source>
</evidence>
<proteinExistence type="predicted"/>
<dbReference type="InterPro" id="IPR052022">
    <property type="entry name" value="26kDa_periplasmic_antigen"/>
</dbReference>
<dbReference type="Pfam" id="PF04402">
    <property type="entry name" value="SIMPL"/>
    <property type="match status" value="1"/>
</dbReference>
<evidence type="ECO:0000313" key="2">
    <source>
        <dbReference type="EMBL" id="TKZ19269.1"/>
    </source>
</evidence>
<dbReference type="PANTHER" id="PTHR34387">
    <property type="entry name" value="SLR1258 PROTEIN"/>
    <property type="match status" value="1"/>
</dbReference>
<accession>A0A4U7N0X2</accession>
<organism evidence="2 3">
    <name type="scientific">Shimia litoralis</name>
    <dbReference type="NCBI Taxonomy" id="420403"/>
    <lineage>
        <taxon>Bacteria</taxon>
        <taxon>Pseudomonadati</taxon>
        <taxon>Pseudomonadota</taxon>
        <taxon>Alphaproteobacteria</taxon>
        <taxon>Rhodobacterales</taxon>
        <taxon>Roseobacteraceae</taxon>
    </lineage>
</organism>
<dbReference type="EMBL" id="SULI01000014">
    <property type="protein sequence ID" value="TKZ19269.1"/>
    <property type="molecule type" value="Genomic_DNA"/>
</dbReference>
<dbReference type="OrthoDB" id="9813144at2"/>
<feature type="chain" id="PRO_5020840657" evidence="1">
    <location>
        <begin position="21"/>
        <end position="228"/>
    </location>
</feature>
<dbReference type="GO" id="GO:0006974">
    <property type="term" value="P:DNA damage response"/>
    <property type="evidence" value="ECO:0007669"/>
    <property type="project" value="TreeGrafter"/>
</dbReference>
<comment type="caution">
    <text evidence="2">The sequence shown here is derived from an EMBL/GenBank/DDBJ whole genome shotgun (WGS) entry which is preliminary data.</text>
</comment>
<dbReference type="Gene3D" id="3.30.110.170">
    <property type="entry name" value="Protein of unknown function (DUF541), domain 1"/>
    <property type="match status" value="1"/>
</dbReference>
<evidence type="ECO:0000313" key="3">
    <source>
        <dbReference type="Proteomes" id="UP000306575"/>
    </source>
</evidence>
<sequence>MMRFLLVSLLVLGLGTPVLANPQGLRVNGQGVVESAPDMAVITIGASHQAGTARDAMAQVSKATTSILKQLEKLGVAPADMQTSDLSLSPVWDRNNNGGSSQRVVGYVASNQLRVQVKDLQGLGEILDAVVQGGSNRMGGLQFALIDPRPAKDEARRLAVADARAKAELYAQAAGVKLGAMLSLTEQGPVSARPEMMRAMADAGSSVPIAEGELATTAMVEIVFEIIN</sequence>
<dbReference type="Proteomes" id="UP000306575">
    <property type="component" value="Unassembled WGS sequence"/>
</dbReference>
<dbReference type="AlphaFoldDB" id="A0A4U7N0X2"/>
<dbReference type="InterPro" id="IPR007497">
    <property type="entry name" value="SIMPL/DUF541"/>
</dbReference>
<keyword evidence="1" id="KW-0732">Signal</keyword>
<dbReference type="RefSeq" id="WP_138016600.1">
    <property type="nucleotide sequence ID" value="NZ_SULI01000014.1"/>
</dbReference>
<dbReference type="Gene3D" id="3.30.70.2970">
    <property type="entry name" value="Protein of unknown function (DUF541), domain 2"/>
    <property type="match status" value="1"/>
</dbReference>
<reference evidence="2 3" key="1">
    <citation type="submission" date="2019-04" db="EMBL/GenBank/DDBJ databases">
        <title>Genome sequence of Pelagicola litoralis CL-ES2.</title>
        <authorList>
            <person name="Cao J."/>
        </authorList>
    </citation>
    <scope>NUCLEOTIDE SEQUENCE [LARGE SCALE GENOMIC DNA]</scope>
    <source>
        <strain evidence="2 3">CL-ES2</strain>
    </source>
</reference>
<keyword evidence="3" id="KW-1185">Reference proteome</keyword>